<dbReference type="PROSITE" id="PS50994">
    <property type="entry name" value="INTEGRASE"/>
    <property type="match status" value="1"/>
</dbReference>
<name>A0A6L2MFH6_TANCI</name>
<evidence type="ECO:0000256" key="1">
    <source>
        <dbReference type="ARBA" id="ARBA00022670"/>
    </source>
</evidence>
<reference evidence="8" key="1">
    <citation type="journal article" date="2019" name="Sci. Rep.">
        <title>Draft genome of Tanacetum cinerariifolium, the natural source of mosquito coil.</title>
        <authorList>
            <person name="Yamashiro T."/>
            <person name="Shiraishi A."/>
            <person name="Satake H."/>
            <person name="Nakayama K."/>
        </authorList>
    </citation>
    <scope>NUCLEOTIDE SEQUENCE</scope>
</reference>
<keyword evidence="8" id="KW-0548">Nucleotidyltransferase</keyword>
<dbReference type="GO" id="GO:0003964">
    <property type="term" value="F:RNA-directed DNA polymerase activity"/>
    <property type="evidence" value="ECO:0007669"/>
    <property type="project" value="UniProtKB-KW"/>
</dbReference>
<dbReference type="InterPro" id="IPR012337">
    <property type="entry name" value="RNaseH-like_sf"/>
</dbReference>
<dbReference type="InterPro" id="IPR056924">
    <property type="entry name" value="SH3_Tf2-1"/>
</dbReference>
<dbReference type="SMART" id="SM00343">
    <property type="entry name" value="ZnF_C2HC"/>
    <property type="match status" value="1"/>
</dbReference>
<comment type="caution">
    <text evidence="8">The sequence shown here is derived from an EMBL/GenBank/DDBJ whole genome shotgun (WGS) entry which is preliminary data.</text>
</comment>
<keyword evidence="8" id="KW-0808">Transferase</keyword>
<feature type="domain" description="CCHC-type" evidence="6">
    <location>
        <begin position="142"/>
        <end position="157"/>
    </location>
</feature>
<dbReference type="PROSITE" id="PS50158">
    <property type="entry name" value="ZF_CCHC"/>
    <property type="match status" value="1"/>
</dbReference>
<dbReference type="SUPFAM" id="SSF57756">
    <property type="entry name" value="Retrovirus zinc finger-like domains"/>
    <property type="match status" value="1"/>
</dbReference>
<keyword evidence="5" id="KW-0863">Zinc-finger</keyword>
<dbReference type="CDD" id="cd01647">
    <property type="entry name" value="RT_LTR"/>
    <property type="match status" value="1"/>
</dbReference>
<dbReference type="PANTHER" id="PTHR37984:SF5">
    <property type="entry name" value="PROTEIN NYNRIN-LIKE"/>
    <property type="match status" value="1"/>
</dbReference>
<dbReference type="Gene3D" id="3.10.10.10">
    <property type="entry name" value="HIV Type 1 Reverse Transcriptase, subunit A, domain 1"/>
    <property type="match status" value="1"/>
</dbReference>
<keyword evidence="8" id="KW-0695">RNA-directed DNA polymerase</keyword>
<dbReference type="GO" id="GO:0008270">
    <property type="term" value="F:zinc ion binding"/>
    <property type="evidence" value="ECO:0007669"/>
    <property type="project" value="UniProtKB-KW"/>
</dbReference>
<dbReference type="Gene3D" id="4.10.60.10">
    <property type="entry name" value="Zinc finger, CCHC-type"/>
    <property type="match status" value="1"/>
</dbReference>
<dbReference type="InterPro" id="IPR043502">
    <property type="entry name" value="DNA/RNA_pol_sf"/>
</dbReference>
<dbReference type="InterPro" id="IPR050951">
    <property type="entry name" value="Retrovirus_Pol_polyprotein"/>
</dbReference>
<keyword evidence="2" id="KW-0064">Aspartyl protease</keyword>
<sequence>MKNKENGIMILDSVEHGLLIWLTIEENRVIKIKKYVELSATEKIQADCNIKAINIILQGLLTDIYSLVNHHRVAKDVWEKVQLLMQAKAVLTANLSSYGSNVLSECSVSHEDVDVDNFKRSTTNVNTANNQRGNRTDQKPTCYECGAQEHFKKDCPKLKNNNHGTQGGNAIAPAKVSDRGNETRLNIISCTKMQKYMLKGLPPTRQVEFQIDLIPGAAPVARAPYRLASSKMKEFSDQLKELFEKGFIRPSSSPWGAPVLFVKKKDGSFQMCIDYRELNKLTVMPFGLPNAPVVFMDLMNRVCKPYFDKFMIVFIDDILIYCKNKKEHEEHLKAILELLKKEELYVKYLKCEFWIPKVLFLGHLIDSQGIQVDPAKIEFIEGFLKITKSMTKLTQKGVKFDWGEKQEAAFRLLKQKLCSALVLALPKGSEDFVVYCNASHKGLSVILMQREKTEARKPNNIKNEDIEGMMVENSKDPEKLRKEKLEPRANGTLCLNGRSWLPCYYNMRTMIMEVVARHGIPVSIICDRDPRFASNFSKSLQKALGTSLDMSTAYHPKTKRQSERTIQTLEDMLCACVVNFGKGWVNHLSLVEFSYNNSYYASIKAAPFEALYGQKCRSPICWIEVGEAQLLGPELIQETTKKIIQIKQRMQAACDRQKSYADLKCRLMEFQIGDRVMLKVSPWKGVVRFVKRGKLNPRYFGPFKVLGRFGTVAYKLELLQELSRVHNMSHVSNLKKCHADEPLDVPLDGLHFDDKLHFVEEPIEIMDQEVKRLK</sequence>
<dbReference type="EMBL" id="BKCJ010006420">
    <property type="protein sequence ID" value="GEU72057.1"/>
    <property type="molecule type" value="Genomic_DNA"/>
</dbReference>
<dbReference type="Gene3D" id="3.30.420.10">
    <property type="entry name" value="Ribonuclease H-like superfamily/Ribonuclease H"/>
    <property type="match status" value="1"/>
</dbReference>
<dbReference type="Pfam" id="PF00078">
    <property type="entry name" value="RVT_1"/>
    <property type="match status" value="1"/>
</dbReference>
<keyword evidence="4" id="KW-0511">Multifunctional enzyme</keyword>
<dbReference type="Pfam" id="PF00098">
    <property type="entry name" value="zf-CCHC"/>
    <property type="match status" value="1"/>
</dbReference>
<evidence type="ECO:0000313" key="8">
    <source>
        <dbReference type="EMBL" id="GEU72057.1"/>
    </source>
</evidence>
<evidence type="ECO:0000259" key="6">
    <source>
        <dbReference type="PROSITE" id="PS50158"/>
    </source>
</evidence>
<dbReference type="SUPFAM" id="SSF56672">
    <property type="entry name" value="DNA/RNA polymerases"/>
    <property type="match status" value="1"/>
</dbReference>
<keyword evidence="5" id="KW-0862">Zinc</keyword>
<keyword evidence="5" id="KW-0479">Metal-binding</keyword>
<dbReference type="InterPro" id="IPR001584">
    <property type="entry name" value="Integrase_cat-core"/>
</dbReference>
<evidence type="ECO:0000256" key="5">
    <source>
        <dbReference type="PROSITE-ProRule" id="PRU00047"/>
    </source>
</evidence>
<gene>
    <name evidence="8" type="ORF">Tci_044035</name>
</gene>
<protein>
    <submittedName>
        <fullName evidence="8">Putative reverse transcriptase domain-containing protein</fullName>
    </submittedName>
</protein>
<organism evidence="8">
    <name type="scientific">Tanacetum cinerariifolium</name>
    <name type="common">Dalmatian daisy</name>
    <name type="synonym">Chrysanthemum cinerariifolium</name>
    <dbReference type="NCBI Taxonomy" id="118510"/>
    <lineage>
        <taxon>Eukaryota</taxon>
        <taxon>Viridiplantae</taxon>
        <taxon>Streptophyta</taxon>
        <taxon>Embryophyta</taxon>
        <taxon>Tracheophyta</taxon>
        <taxon>Spermatophyta</taxon>
        <taxon>Magnoliopsida</taxon>
        <taxon>eudicotyledons</taxon>
        <taxon>Gunneridae</taxon>
        <taxon>Pentapetalae</taxon>
        <taxon>asterids</taxon>
        <taxon>campanulids</taxon>
        <taxon>Asterales</taxon>
        <taxon>Asteraceae</taxon>
        <taxon>Asteroideae</taxon>
        <taxon>Anthemideae</taxon>
        <taxon>Anthemidinae</taxon>
        <taxon>Tanacetum</taxon>
    </lineage>
</organism>
<dbReference type="GO" id="GO:0006508">
    <property type="term" value="P:proteolysis"/>
    <property type="evidence" value="ECO:0007669"/>
    <property type="project" value="UniProtKB-KW"/>
</dbReference>
<dbReference type="GO" id="GO:0003677">
    <property type="term" value="F:DNA binding"/>
    <property type="evidence" value="ECO:0007669"/>
    <property type="project" value="UniProtKB-KW"/>
</dbReference>
<dbReference type="SUPFAM" id="SSF53098">
    <property type="entry name" value="Ribonuclease H-like"/>
    <property type="match status" value="1"/>
</dbReference>
<evidence type="ECO:0000259" key="7">
    <source>
        <dbReference type="PROSITE" id="PS50994"/>
    </source>
</evidence>
<dbReference type="GO" id="GO:0004190">
    <property type="term" value="F:aspartic-type endopeptidase activity"/>
    <property type="evidence" value="ECO:0007669"/>
    <property type="project" value="UniProtKB-KW"/>
</dbReference>
<accession>A0A6L2MFH6</accession>
<dbReference type="InterPro" id="IPR000477">
    <property type="entry name" value="RT_dom"/>
</dbReference>
<keyword evidence="3" id="KW-0238">DNA-binding</keyword>
<dbReference type="Gene3D" id="3.30.70.270">
    <property type="match status" value="2"/>
</dbReference>
<dbReference type="PANTHER" id="PTHR37984">
    <property type="entry name" value="PROTEIN CBG26694"/>
    <property type="match status" value="1"/>
</dbReference>
<keyword evidence="1" id="KW-0645">Protease</keyword>
<proteinExistence type="predicted"/>
<dbReference type="AlphaFoldDB" id="A0A6L2MFH6"/>
<dbReference type="InterPro" id="IPR043128">
    <property type="entry name" value="Rev_trsase/Diguanyl_cyclase"/>
</dbReference>
<dbReference type="InterPro" id="IPR036397">
    <property type="entry name" value="RNaseH_sf"/>
</dbReference>
<dbReference type="Pfam" id="PF24626">
    <property type="entry name" value="SH3_Tf2-1"/>
    <property type="match status" value="1"/>
</dbReference>
<evidence type="ECO:0000256" key="2">
    <source>
        <dbReference type="ARBA" id="ARBA00022750"/>
    </source>
</evidence>
<dbReference type="GO" id="GO:0015074">
    <property type="term" value="P:DNA integration"/>
    <property type="evidence" value="ECO:0007669"/>
    <property type="project" value="InterPro"/>
</dbReference>
<dbReference type="InterPro" id="IPR001878">
    <property type="entry name" value="Znf_CCHC"/>
</dbReference>
<keyword evidence="2" id="KW-0378">Hydrolase</keyword>
<evidence type="ECO:0000256" key="3">
    <source>
        <dbReference type="ARBA" id="ARBA00023125"/>
    </source>
</evidence>
<dbReference type="Pfam" id="PF17919">
    <property type="entry name" value="RT_RNaseH_2"/>
    <property type="match status" value="1"/>
</dbReference>
<dbReference type="InterPro" id="IPR041577">
    <property type="entry name" value="RT_RNaseH_2"/>
</dbReference>
<feature type="domain" description="Integrase catalytic" evidence="7">
    <location>
        <begin position="510"/>
        <end position="615"/>
    </location>
</feature>
<evidence type="ECO:0000256" key="4">
    <source>
        <dbReference type="ARBA" id="ARBA00023268"/>
    </source>
</evidence>
<dbReference type="InterPro" id="IPR036875">
    <property type="entry name" value="Znf_CCHC_sf"/>
</dbReference>